<keyword evidence="3" id="KW-1185">Reference proteome</keyword>
<dbReference type="PANTHER" id="PTHR36423">
    <property type="entry name" value="AFR070WP"/>
    <property type="match status" value="1"/>
</dbReference>
<dbReference type="PANTHER" id="PTHR36423:SF2">
    <property type="entry name" value="AFR070WP"/>
    <property type="match status" value="1"/>
</dbReference>
<dbReference type="InterPro" id="IPR014980">
    <property type="entry name" value="DOPA_dioxygen"/>
</dbReference>
<accession>A0A5M3MJE0</accession>
<dbReference type="Pfam" id="PF08883">
    <property type="entry name" value="DOPA_dioxygen"/>
    <property type="match status" value="1"/>
</dbReference>
<comment type="caution">
    <text evidence="2">The sequence shown here is derived from an EMBL/GenBank/DDBJ whole genome shotgun (WGS) entry which is preliminary data.</text>
</comment>
<name>A0A5M3MJE0_CONPW</name>
<evidence type="ECO:0000256" key="1">
    <source>
        <dbReference type="SAM" id="MobiDB-lite"/>
    </source>
</evidence>
<sequence length="170" mass="19434">MPQWDSPLRGYEDAEPLPSTLNPDGLTVHNPPGSSELSSAYDEFPKEFDPSACRFDFHIYYVPSSPEESTYAKELYERIRREFPELPVYQFWDRPVGPHTTAMFEVDTLSPHQTGALFSGLRYTGDPASDVLIHPNTGDALRDHTELATWMCRRWPINDSILKKKNKDTA</sequence>
<dbReference type="InterPro" id="IPR023389">
    <property type="entry name" value="DOPA-like_sf"/>
</dbReference>
<dbReference type="GeneID" id="19208041"/>
<dbReference type="OrthoDB" id="9970095at2759"/>
<dbReference type="EMBL" id="JH711581">
    <property type="protein sequence ID" value="EIW79369.1"/>
    <property type="molecule type" value="Genomic_DNA"/>
</dbReference>
<dbReference type="KEGG" id="cput:CONPUDRAFT_59509"/>
<dbReference type="AlphaFoldDB" id="A0A5M3MJE0"/>
<gene>
    <name evidence="2" type="ORF">CONPUDRAFT_59509</name>
</gene>
<reference evidence="3" key="1">
    <citation type="journal article" date="2012" name="Science">
        <title>The Paleozoic origin of enzymatic lignin decomposition reconstructed from 31 fungal genomes.</title>
        <authorList>
            <person name="Floudas D."/>
            <person name="Binder M."/>
            <person name="Riley R."/>
            <person name="Barry K."/>
            <person name="Blanchette R.A."/>
            <person name="Henrissat B."/>
            <person name="Martinez A.T."/>
            <person name="Otillar R."/>
            <person name="Spatafora J.W."/>
            <person name="Yadav J.S."/>
            <person name="Aerts A."/>
            <person name="Benoit I."/>
            <person name="Boyd A."/>
            <person name="Carlson A."/>
            <person name="Copeland A."/>
            <person name="Coutinho P.M."/>
            <person name="de Vries R.P."/>
            <person name="Ferreira P."/>
            <person name="Findley K."/>
            <person name="Foster B."/>
            <person name="Gaskell J."/>
            <person name="Glotzer D."/>
            <person name="Gorecki P."/>
            <person name="Heitman J."/>
            <person name="Hesse C."/>
            <person name="Hori C."/>
            <person name="Igarashi K."/>
            <person name="Jurgens J.A."/>
            <person name="Kallen N."/>
            <person name="Kersten P."/>
            <person name="Kohler A."/>
            <person name="Kuees U."/>
            <person name="Kumar T.K.A."/>
            <person name="Kuo A."/>
            <person name="LaButti K."/>
            <person name="Larrondo L.F."/>
            <person name="Lindquist E."/>
            <person name="Ling A."/>
            <person name="Lombard V."/>
            <person name="Lucas S."/>
            <person name="Lundell T."/>
            <person name="Martin R."/>
            <person name="McLaughlin D.J."/>
            <person name="Morgenstern I."/>
            <person name="Morin E."/>
            <person name="Murat C."/>
            <person name="Nagy L.G."/>
            <person name="Nolan M."/>
            <person name="Ohm R.A."/>
            <person name="Patyshakuliyeva A."/>
            <person name="Rokas A."/>
            <person name="Ruiz-Duenas F.J."/>
            <person name="Sabat G."/>
            <person name="Salamov A."/>
            <person name="Samejima M."/>
            <person name="Schmutz J."/>
            <person name="Slot J.C."/>
            <person name="St John F."/>
            <person name="Stenlid J."/>
            <person name="Sun H."/>
            <person name="Sun S."/>
            <person name="Syed K."/>
            <person name="Tsang A."/>
            <person name="Wiebenga A."/>
            <person name="Young D."/>
            <person name="Pisabarro A."/>
            <person name="Eastwood D.C."/>
            <person name="Martin F."/>
            <person name="Cullen D."/>
            <person name="Grigoriev I.V."/>
            <person name="Hibbett D.S."/>
        </authorList>
    </citation>
    <scope>NUCLEOTIDE SEQUENCE [LARGE SCALE GENOMIC DNA]</scope>
    <source>
        <strain evidence="3">RWD-64-598 SS2</strain>
    </source>
</reference>
<protein>
    <recommendedName>
        <fullName evidence="4">DOPA-like domain-containing protein</fullName>
    </recommendedName>
</protein>
<evidence type="ECO:0008006" key="4">
    <source>
        <dbReference type="Google" id="ProtNLM"/>
    </source>
</evidence>
<dbReference type="SUPFAM" id="SSF143410">
    <property type="entry name" value="DOPA-like"/>
    <property type="match status" value="1"/>
</dbReference>
<feature type="region of interest" description="Disordered" evidence="1">
    <location>
        <begin position="1"/>
        <end position="38"/>
    </location>
</feature>
<proteinExistence type="predicted"/>
<organism evidence="2 3">
    <name type="scientific">Coniophora puteana (strain RWD-64-598)</name>
    <name type="common">Brown rot fungus</name>
    <dbReference type="NCBI Taxonomy" id="741705"/>
    <lineage>
        <taxon>Eukaryota</taxon>
        <taxon>Fungi</taxon>
        <taxon>Dikarya</taxon>
        <taxon>Basidiomycota</taxon>
        <taxon>Agaricomycotina</taxon>
        <taxon>Agaricomycetes</taxon>
        <taxon>Agaricomycetidae</taxon>
        <taxon>Boletales</taxon>
        <taxon>Coniophorineae</taxon>
        <taxon>Coniophoraceae</taxon>
        <taxon>Coniophora</taxon>
    </lineage>
</organism>
<dbReference type="Proteomes" id="UP000053558">
    <property type="component" value="Unassembled WGS sequence"/>
</dbReference>
<evidence type="ECO:0000313" key="3">
    <source>
        <dbReference type="Proteomes" id="UP000053558"/>
    </source>
</evidence>
<evidence type="ECO:0000313" key="2">
    <source>
        <dbReference type="EMBL" id="EIW79369.1"/>
    </source>
</evidence>
<dbReference type="Gene3D" id="3.30.70.1240">
    <property type="entry name" value="DOPA-like domains"/>
    <property type="match status" value="1"/>
</dbReference>
<dbReference type="RefSeq" id="XP_007770455.1">
    <property type="nucleotide sequence ID" value="XM_007772265.1"/>
</dbReference>